<sequence length="251" mass="27344">MKKFLIMAVVSVMALGLFAGCSGESMYEDGTYVAYSTDNNWRGYLETTVVIEDDEIVSIDVTEYNNLGEVKDYASYGSEEAGFTGETLEEAHTTVAQNIIDSNSTDVDGFTGATSSSDKIVDAVEAALAKADGSAEGEYFDGSFFGEYSSYSEDRETTTYYTAVVTVENDSIVDVELREFQKPDGEEVIEKDEEYAEGTPFEGEWQEAVAEMPGRFVEADAAEVEVFTGATSSSEGWMQAVEKALERASIN</sequence>
<protein>
    <submittedName>
        <fullName evidence="3">FMN-binding protein</fullName>
    </submittedName>
</protein>
<dbReference type="GO" id="GO:0010181">
    <property type="term" value="F:FMN binding"/>
    <property type="evidence" value="ECO:0007669"/>
    <property type="project" value="InterPro"/>
</dbReference>
<dbReference type="Gene3D" id="3.90.1010.20">
    <property type="match status" value="2"/>
</dbReference>
<feature type="domain" description="FMN-binding" evidence="2">
    <location>
        <begin position="160"/>
        <end position="248"/>
    </location>
</feature>
<feature type="signal peptide" evidence="1">
    <location>
        <begin position="1"/>
        <end position="19"/>
    </location>
</feature>
<organism evidence="3">
    <name type="scientific">Proteinivorax tanatarense</name>
    <dbReference type="NCBI Taxonomy" id="1260629"/>
    <lineage>
        <taxon>Bacteria</taxon>
        <taxon>Bacillati</taxon>
        <taxon>Bacillota</taxon>
        <taxon>Clostridia</taxon>
        <taxon>Eubacteriales</taxon>
        <taxon>Proteinivoracaceae</taxon>
        <taxon>Proteinivorax</taxon>
    </lineage>
</organism>
<name>A0AAU7VQG1_9FIRM</name>
<dbReference type="AlphaFoldDB" id="A0AAU7VQG1"/>
<accession>A0AAU7VQG1</accession>
<gene>
    <name evidence="3" type="ORF">PRVXT_001495</name>
</gene>
<reference evidence="3" key="1">
    <citation type="journal article" date="2013" name="Extremophiles">
        <title>Proteinivorax tanatarense gen. nov., sp. nov., an anaerobic, haloalkaliphilic, proteolytic bacterium isolated from a decaying algal bloom, and proposal of Proteinivoraceae fam. nov.</title>
        <authorList>
            <person name="Kevbrin V."/>
            <person name="Boltyanskaya Y."/>
            <person name="Zhilina T."/>
            <person name="Kolganova T."/>
            <person name="Lavrentjeva E."/>
            <person name="Kuznetsov B."/>
        </authorList>
    </citation>
    <scope>NUCLEOTIDE SEQUENCE</scope>
    <source>
        <strain evidence="3">Z-910T</strain>
    </source>
</reference>
<reference evidence="3" key="2">
    <citation type="submission" date="2024-06" db="EMBL/GenBank/DDBJ databases">
        <authorList>
            <person name="Petrova K.O."/>
            <person name="Toshchakov S.V."/>
            <person name="Boltjanskaja Y.V."/>
            <person name="Kevbrin V."/>
        </authorList>
    </citation>
    <scope>NUCLEOTIDE SEQUENCE</scope>
    <source>
        <strain evidence="3">Z-910T</strain>
    </source>
</reference>
<dbReference type="Pfam" id="PF04205">
    <property type="entry name" value="FMN_bind"/>
    <property type="match status" value="2"/>
</dbReference>
<dbReference type="InterPro" id="IPR007329">
    <property type="entry name" value="FMN-bd"/>
</dbReference>
<dbReference type="SMART" id="SM00900">
    <property type="entry name" value="FMN_bind"/>
    <property type="match status" value="2"/>
</dbReference>
<dbReference type="GO" id="GO:0016020">
    <property type="term" value="C:membrane"/>
    <property type="evidence" value="ECO:0007669"/>
    <property type="project" value="InterPro"/>
</dbReference>
<evidence type="ECO:0000259" key="2">
    <source>
        <dbReference type="SMART" id="SM00900"/>
    </source>
</evidence>
<keyword evidence="1" id="KW-0732">Signal</keyword>
<dbReference type="EMBL" id="CP158367">
    <property type="protein sequence ID" value="XBX76309.1"/>
    <property type="molecule type" value="Genomic_DNA"/>
</dbReference>
<proteinExistence type="predicted"/>
<dbReference type="PROSITE" id="PS51257">
    <property type="entry name" value="PROKAR_LIPOPROTEIN"/>
    <property type="match status" value="1"/>
</dbReference>
<evidence type="ECO:0000256" key="1">
    <source>
        <dbReference type="SAM" id="SignalP"/>
    </source>
</evidence>
<dbReference type="RefSeq" id="WP_350345043.1">
    <property type="nucleotide sequence ID" value="NZ_CP158367.1"/>
</dbReference>
<feature type="domain" description="FMN-binding" evidence="2">
    <location>
        <begin position="43"/>
        <end position="131"/>
    </location>
</feature>
<feature type="chain" id="PRO_5043930283" evidence="1">
    <location>
        <begin position="20"/>
        <end position="251"/>
    </location>
</feature>
<evidence type="ECO:0000313" key="3">
    <source>
        <dbReference type="EMBL" id="XBX76309.1"/>
    </source>
</evidence>